<dbReference type="InterPro" id="IPR000086">
    <property type="entry name" value="NUDIX_hydrolase_dom"/>
</dbReference>
<dbReference type="InterPro" id="IPR020084">
    <property type="entry name" value="NUDIX_hydrolase_CS"/>
</dbReference>
<dbReference type="Gene3D" id="3.90.79.10">
    <property type="entry name" value="Nucleoside Triphosphate Pyrophosphohydrolase"/>
    <property type="match status" value="1"/>
</dbReference>
<dbReference type="PANTHER" id="PTHR43046:SF12">
    <property type="entry name" value="GDP-MANNOSE MANNOSYL HYDROLASE"/>
    <property type="match status" value="1"/>
</dbReference>
<proteinExistence type="inferred from homology"/>
<dbReference type="PANTHER" id="PTHR43046">
    <property type="entry name" value="GDP-MANNOSE MANNOSYL HYDROLASE"/>
    <property type="match status" value="1"/>
</dbReference>
<dbReference type="AlphaFoldDB" id="A0A7W7VQ65"/>
<evidence type="ECO:0000259" key="6">
    <source>
        <dbReference type="PROSITE" id="PS51462"/>
    </source>
</evidence>
<reference evidence="7 8" key="1">
    <citation type="submission" date="2020-08" db="EMBL/GenBank/DDBJ databases">
        <title>Genomic Encyclopedia of Type Strains, Phase III (KMG-III): the genomes of soil and plant-associated and newly described type strains.</title>
        <authorList>
            <person name="Whitman W."/>
        </authorList>
    </citation>
    <scope>NUCLEOTIDE SEQUENCE [LARGE SCALE GENOMIC DNA]</scope>
    <source>
        <strain evidence="7 8">CECT 8840</strain>
    </source>
</reference>
<name>A0A7W7VQ65_9ACTN</name>
<evidence type="ECO:0000313" key="7">
    <source>
        <dbReference type="EMBL" id="MBB4918224.1"/>
    </source>
</evidence>
<keyword evidence="8" id="KW-1185">Reference proteome</keyword>
<dbReference type="CDD" id="cd04685">
    <property type="entry name" value="NUDIX_Hydrolase"/>
    <property type="match status" value="1"/>
</dbReference>
<comment type="cofactor">
    <cofactor evidence="1">
        <name>Mg(2+)</name>
        <dbReference type="ChEBI" id="CHEBI:18420"/>
    </cofactor>
</comment>
<feature type="domain" description="Nudix hydrolase" evidence="6">
    <location>
        <begin position="5"/>
        <end position="140"/>
    </location>
</feature>
<sequence length="155" mass="17093">MSTPRIREAARAVVLDENDRILLLRYNESGKVFWATPGGALDPGEDYQTAVRRELGEELGVADVELGPQIATRTKEHLVQGEAVQQVERYFVVCLAASRVDPARATQTDGILTWEWWTLTDLSATDQTVYPVGLTELIDRFLSGGAPDVPFAFTG</sequence>
<evidence type="ECO:0000313" key="8">
    <source>
        <dbReference type="Proteomes" id="UP000552644"/>
    </source>
</evidence>
<dbReference type="RefSeq" id="WP_184719280.1">
    <property type="nucleotide sequence ID" value="NZ_JACHJP010000006.1"/>
</dbReference>
<evidence type="ECO:0000256" key="1">
    <source>
        <dbReference type="ARBA" id="ARBA00001946"/>
    </source>
</evidence>
<dbReference type="InterPro" id="IPR020476">
    <property type="entry name" value="Nudix_hydrolase"/>
</dbReference>
<gene>
    <name evidence="7" type="ORF">FHS44_005351</name>
</gene>
<evidence type="ECO:0000256" key="3">
    <source>
        <dbReference type="ARBA" id="ARBA00022801"/>
    </source>
</evidence>
<evidence type="ECO:0000256" key="2">
    <source>
        <dbReference type="ARBA" id="ARBA00005582"/>
    </source>
</evidence>
<evidence type="ECO:0000256" key="5">
    <source>
        <dbReference type="RuleBase" id="RU003476"/>
    </source>
</evidence>
<organism evidence="7 8">
    <name type="scientific">Streptosporangium saharense</name>
    <dbReference type="NCBI Taxonomy" id="1706840"/>
    <lineage>
        <taxon>Bacteria</taxon>
        <taxon>Bacillati</taxon>
        <taxon>Actinomycetota</taxon>
        <taxon>Actinomycetes</taxon>
        <taxon>Streptosporangiales</taxon>
        <taxon>Streptosporangiaceae</taxon>
        <taxon>Streptosporangium</taxon>
    </lineage>
</organism>
<dbReference type="Pfam" id="PF00293">
    <property type="entry name" value="NUDIX"/>
    <property type="match status" value="1"/>
</dbReference>
<keyword evidence="4" id="KW-0460">Magnesium</keyword>
<keyword evidence="3 5" id="KW-0378">Hydrolase</keyword>
<dbReference type="SUPFAM" id="SSF55811">
    <property type="entry name" value="Nudix"/>
    <property type="match status" value="1"/>
</dbReference>
<dbReference type="GO" id="GO:0016787">
    <property type="term" value="F:hydrolase activity"/>
    <property type="evidence" value="ECO:0007669"/>
    <property type="project" value="UniProtKB-KW"/>
</dbReference>
<dbReference type="PRINTS" id="PR00502">
    <property type="entry name" value="NUDIXFAMILY"/>
</dbReference>
<dbReference type="EMBL" id="JACHJP010000006">
    <property type="protein sequence ID" value="MBB4918224.1"/>
    <property type="molecule type" value="Genomic_DNA"/>
</dbReference>
<accession>A0A7W7VQ65</accession>
<comment type="caution">
    <text evidence="7">The sequence shown here is derived from an EMBL/GenBank/DDBJ whole genome shotgun (WGS) entry which is preliminary data.</text>
</comment>
<dbReference type="PROSITE" id="PS00893">
    <property type="entry name" value="NUDIX_BOX"/>
    <property type="match status" value="1"/>
</dbReference>
<dbReference type="InterPro" id="IPR015797">
    <property type="entry name" value="NUDIX_hydrolase-like_dom_sf"/>
</dbReference>
<comment type="similarity">
    <text evidence="2 5">Belongs to the Nudix hydrolase family.</text>
</comment>
<evidence type="ECO:0000256" key="4">
    <source>
        <dbReference type="ARBA" id="ARBA00022842"/>
    </source>
</evidence>
<protein>
    <submittedName>
        <fullName evidence="7">ADP-ribose pyrophosphatase YjhB (NUDIX family)</fullName>
    </submittedName>
</protein>
<dbReference type="Proteomes" id="UP000552644">
    <property type="component" value="Unassembled WGS sequence"/>
</dbReference>
<dbReference type="PROSITE" id="PS51462">
    <property type="entry name" value="NUDIX"/>
    <property type="match status" value="1"/>
</dbReference>